<evidence type="ECO:0008006" key="5">
    <source>
        <dbReference type="Google" id="ProtNLM"/>
    </source>
</evidence>
<reference evidence="3 4" key="1">
    <citation type="submission" date="2023-06" db="EMBL/GenBank/DDBJ databases">
        <title>Genome sequence of Methancorpusculaceae sp. Cs1.</title>
        <authorList>
            <person name="Protasov E."/>
            <person name="Platt K."/>
            <person name="Poehlein A."/>
            <person name="Daniel R."/>
            <person name="Brune A."/>
        </authorList>
    </citation>
    <scope>NUCLEOTIDE SEQUENCE [LARGE SCALE GENOMIC DNA]</scope>
    <source>
        <strain evidence="3 4">Cs1</strain>
    </source>
</reference>
<protein>
    <recommendedName>
        <fullName evidence="5">DUF364 domain-containing protein</fullName>
    </recommendedName>
</protein>
<dbReference type="RefSeq" id="WP_338095686.1">
    <property type="nucleotide sequence ID" value="NZ_JAWDKB010000002.1"/>
</dbReference>
<sequence length="259" mass="28667">MWKIYDEIIAGIPAECTVDDLINGCYTSFVRSGSGAGTAGLIPIDSRPGLLRRELGMPLRELAEAVKSWNYVEASIGLAAINAYYNNPEVTTSNGVELSASRITEDRKNDPFIMSQNRIKNKKVCVVGHFPHLEQLFAPVCDLSIVEMTPGPEDYPEPASDYLIPEADFVFITCASIIYKTLPRYLKLAKDAENVVIVGPSTPLAPTLFEFGVDDISSFVIRDADHAKRIVQGLDMDRIYSTGQKVSWKRENSDEEICP</sequence>
<evidence type="ECO:0000313" key="3">
    <source>
        <dbReference type="EMBL" id="MDV0443153.1"/>
    </source>
</evidence>
<feature type="domain" description="DUF4213" evidence="2">
    <location>
        <begin position="5"/>
        <end position="85"/>
    </location>
</feature>
<name>A0AAE4MG13_9EURY</name>
<dbReference type="Proteomes" id="UP001283212">
    <property type="component" value="Unassembled WGS sequence"/>
</dbReference>
<evidence type="ECO:0000313" key="4">
    <source>
        <dbReference type="Proteomes" id="UP001283212"/>
    </source>
</evidence>
<dbReference type="SUPFAM" id="SSF159713">
    <property type="entry name" value="Dhaf3308-like"/>
    <property type="match status" value="1"/>
</dbReference>
<dbReference type="InterPro" id="IPR007161">
    <property type="entry name" value="DUF364"/>
</dbReference>
<organism evidence="3 4">
    <name type="scientific">Methanorbis rubei</name>
    <dbReference type="NCBI Taxonomy" id="3028300"/>
    <lineage>
        <taxon>Archaea</taxon>
        <taxon>Methanobacteriati</taxon>
        <taxon>Methanobacteriota</taxon>
        <taxon>Stenosarchaea group</taxon>
        <taxon>Methanomicrobia</taxon>
        <taxon>Methanomicrobiales</taxon>
        <taxon>Methanocorpusculaceae</taxon>
        <taxon>Methanorbis</taxon>
    </lineage>
</organism>
<dbReference type="AlphaFoldDB" id="A0AAE4MG13"/>
<dbReference type="EMBL" id="JAWDKB010000002">
    <property type="protein sequence ID" value="MDV0443153.1"/>
    <property type="molecule type" value="Genomic_DNA"/>
</dbReference>
<keyword evidence="4" id="KW-1185">Reference proteome</keyword>
<feature type="domain" description="Putative heavy-metal chelation" evidence="1">
    <location>
        <begin position="111"/>
        <end position="245"/>
    </location>
</feature>
<dbReference type="Gene3D" id="3.30.390.100">
    <property type="match status" value="1"/>
</dbReference>
<dbReference type="Gene3D" id="3.40.50.11590">
    <property type="match status" value="1"/>
</dbReference>
<accession>A0AAE4MG13</accession>
<dbReference type="Pfam" id="PF04016">
    <property type="entry name" value="DUF364"/>
    <property type="match status" value="1"/>
</dbReference>
<evidence type="ECO:0000259" key="1">
    <source>
        <dbReference type="Pfam" id="PF04016"/>
    </source>
</evidence>
<proteinExistence type="predicted"/>
<dbReference type="InterPro" id="IPR025251">
    <property type="entry name" value="DUF4213"/>
</dbReference>
<dbReference type="Pfam" id="PF13938">
    <property type="entry name" value="DUF4213"/>
    <property type="match status" value="1"/>
</dbReference>
<gene>
    <name evidence="3" type="ORF">McpCs1_05210</name>
</gene>
<comment type="caution">
    <text evidence="3">The sequence shown here is derived from an EMBL/GenBank/DDBJ whole genome shotgun (WGS) entry which is preliminary data.</text>
</comment>
<evidence type="ECO:0000259" key="2">
    <source>
        <dbReference type="Pfam" id="PF13938"/>
    </source>
</evidence>